<name>A0A371E856_MUCPR</name>
<dbReference type="Proteomes" id="UP000257109">
    <property type="component" value="Unassembled WGS sequence"/>
</dbReference>
<protein>
    <submittedName>
        <fullName evidence="1">Uncharacterized protein</fullName>
    </submittedName>
</protein>
<organism evidence="1 2">
    <name type="scientific">Mucuna pruriens</name>
    <name type="common">Velvet bean</name>
    <name type="synonym">Dolichos pruriens</name>
    <dbReference type="NCBI Taxonomy" id="157652"/>
    <lineage>
        <taxon>Eukaryota</taxon>
        <taxon>Viridiplantae</taxon>
        <taxon>Streptophyta</taxon>
        <taxon>Embryophyta</taxon>
        <taxon>Tracheophyta</taxon>
        <taxon>Spermatophyta</taxon>
        <taxon>Magnoliopsida</taxon>
        <taxon>eudicotyledons</taxon>
        <taxon>Gunneridae</taxon>
        <taxon>Pentapetalae</taxon>
        <taxon>rosids</taxon>
        <taxon>fabids</taxon>
        <taxon>Fabales</taxon>
        <taxon>Fabaceae</taxon>
        <taxon>Papilionoideae</taxon>
        <taxon>50 kb inversion clade</taxon>
        <taxon>NPAAA clade</taxon>
        <taxon>indigoferoid/millettioid clade</taxon>
        <taxon>Phaseoleae</taxon>
        <taxon>Mucuna</taxon>
    </lineage>
</organism>
<sequence length="77" mass="8287">MLALCNLSLQISKQQFVLFAHANTEAMLCNGEECRILLAAPSPDDCTSGQKTCRDHKLVAAAADDDCFGLCCFPPLP</sequence>
<dbReference type="AlphaFoldDB" id="A0A371E856"/>
<feature type="non-terminal residue" evidence="1">
    <location>
        <position position="1"/>
    </location>
</feature>
<proteinExistence type="predicted"/>
<keyword evidence="2" id="KW-1185">Reference proteome</keyword>
<gene>
    <name evidence="1" type="ORF">CR513_59464</name>
</gene>
<comment type="caution">
    <text evidence="1">The sequence shown here is derived from an EMBL/GenBank/DDBJ whole genome shotgun (WGS) entry which is preliminary data.</text>
</comment>
<accession>A0A371E856</accession>
<evidence type="ECO:0000313" key="2">
    <source>
        <dbReference type="Proteomes" id="UP000257109"/>
    </source>
</evidence>
<reference evidence="1" key="1">
    <citation type="submission" date="2018-05" db="EMBL/GenBank/DDBJ databases">
        <title>Draft genome of Mucuna pruriens seed.</title>
        <authorList>
            <person name="Nnadi N.E."/>
            <person name="Vos R."/>
            <person name="Hasami M.H."/>
            <person name="Devisetty U.K."/>
            <person name="Aguiy J.C."/>
        </authorList>
    </citation>
    <scope>NUCLEOTIDE SEQUENCE [LARGE SCALE GENOMIC DNA]</scope>
    <source>
        <strain evidence="1">JCA_2017</strain>
    </source>
</reference>
<dbReference type="EMBL" id="QJKJ01015619">
    <property type="protein sequence ID" value="RDX62224.1"/>
    <property type="molecule type" value="Genomic_DNA"/>
</dbReference>
<evidence type="ECO:0000313" key="1">
    <source>
        <dbReference type="EMBL" id="RDX62224.1"/>
    </source>
</evidence>